<proteinExistence type="predicted"/>
<gene>
    <name evidence="6" type="ORF">DAKH74_043530</name>
</gene>
<feature type="transmembrane region" description="Helical" evidence="5">
    <location>
        <begin position="157"/>
        <end position="177"/>
    </location>
</feature>
<evidence type="ECO:0000256" key="1">
    <source>
        <dbReference type="ARBA" id="ARBA00004141"/>
    </source>
</evidence>
<evidence type="ECO:0000256" key="4">
    <source>
        <dbReference type="ARBA" id="ARBA00023136"/>
    </source>
</evidence>
<dbReference type="InterPro" id="IPR051380">
    <property type="entry name" value="pH-response_reg_palI/RIM9"/>
</dbReference>
<keyword evidence="7" id="KW-1185">Reference proteome</keyword>
<organism evidence="6 7">
    <name type="scientific">Maudiozyma humilis</name>
    <name type="common">Sour dough yeast</name>
    <name type="synonym">Kazachstania humilis</name>
    <dbReference type="NCBI Taxonomy" id="51915"/>
    <lineage>
        <taxon>Eukaryota</taxon>
        <taxon>Fungi</taxon>
        <taxon>Dikarya</taxon>
        <taxon>Ascomycota</taxon>
        <taxon>Saccharomycotina</taxon>
        <taxon>Saccharomycetes</taxon>
        <taxon>Saccharomycetales</taxon>
        <taxon>Saccharomycetaceae</taxon>
        <taxon>Maudiozyma</taxon>
    </lineage>
</organism>
<feature type="transmembrane region" description="Helical" evidence="5">
    <location>
        <begin position="94"/>
        <end position="117"/>
    </location>
</feature>
<dbReference type="PANTHER" id="PTHR28013:SF3">
    <property type="entry name" value="PROTEIN DCV1-RELATED"/>
    <property type="match status" value="1"/>
</dbReference>
<evidence type="ECO:0000313" key="6">
    <source>
        <dbReference type="EMBL" id="GMM57737.1"/>
    </source>
</evidence>
<dbReference type="InterPro" id="IPR009571">
    <property type="entry name" value="SUR7/Rim9-like_fungi"/>
</dbReference>
<keyword evidence="4 5" id="KW-0472">Membrane</keyword>
<feature type="transmembrane region" description="Helical" evidence="5">
    <location>
        <begin position="124"/>
        <end position="151"/>
    </location>
</feature>
<keyword evidence="3 5" id="KW-1133">Transmembrane helix</keyword>
<name>A0AAV5S2C2_MAUHU</name>
<protein>
    <submittedName>
        <fullName evidence="6">Rim9 protein</fullName>
    </submittedName>
</protein>
<comment type="subcellular location">
    <subcellularLocation>
        <location evidence="1">Membrane</location>
        <topology evidence="1">Multi-pass membrane protein</topology>
    </subcellularLocation>
</comment>
<dbReference type="Proteomes" id="UP001377567">
    <property type="component" value="Unassembled WGS sequence"/>
</dbReference>
<dbReference type="AlphaFoldDB" id="A0AAV5S2C2"/>
<evidence type="ECO:0000256" key="2">
    <source>
        <dbReference type="ARBA" id="ARBA00022692"/>
    </source>
</evidence>
<evidence type="ECO:0000256" key="3">
    <source>
        <dbReference type="ARBA" id="ARBA00022989"/>
    </source>
</evidence>
<evidence type="ECO:0000313" key="7">
    <source>
        <dbReference type="Proteomes" id="UP001377567"/>
    </source>
</evidence>
<reference evidence="6 7" key="1">
    <citation type="journal article" date="2023" name="Elife">
        <title>Identification of key yeast species and microbe-microbe interactions impacting larval growth of Drosophila in the wild.</title>
        <authorList>
            <person name="Mure A."/>
            <person name="Sugiura Y."/>
            <person name="Maeda R."/>
            <person name="Honda K."/>
            <person name="Sakurai N."/>
            <person name="Takahashi Y."/>
            <person name="Watada M."/>
            <person name="Katoh T."/>
            <person name="Gotoh A."/>
            <person name="Gotoh Y."/>
            <person name="Taniguchi I."/>
            <person name="Nakamura K."/>
            <person name="Hayashi T."/>
            <person name="Katayama T."/>
            <person name="Uemura T."/>
            <person name="Hattori Y."/>
        </authorList>
    </citation>
    <scope>NUCLEOTIDE SEQUENCE [LARGE SCALE GENOMIC DNA]</scope>
    <source>
        <strain evidence="6 7">KH-74</strain>
    </source>
</reference>
<evidence type="ECO:0000256" key="5">
    <source>
        <dbReference type="SAM" id="Phobius"/>
    </source>
</evidence>
<dbReference type="GO" id="GO:0032153">
    <property type="term" value="C:cell division site"/>
    <property type="evidence" value="ECO:0007669"/>
    <property type="project" value="TreeGrafter"/>
</dbReference>
<accession>A0AAV5S2C2</accession>
<sequence>MTLLTTPRLLLLMSLAVTVTHIFPVVATPVTGITLATFMDFSYGVFGWCYTRRLPSHLKFCTKRRIGYRKLNTHVYGDILYLPSESKYSISRLMVVHIIAFINSVVLSGMTAAVAFTRYGDSPAFVLATALVSLPLFIFSLFCFLVDILLFATHLDWPGWLMLVDTIVMAFGCSLLWSWRRTVSIRAYEALETGQRFQLRSFDGETGTTSVDGEVQHIHHRTAPDKSNLAAPERSFTPDYR</sequence>
<dbReference type="GO" id="GO:0035838">
    <property type="term" value="C:growing cell tip"/>
    <property type="evidence" value="ECO:0007669"/>
    <property type="project" value="TreeGrafter"/>
</dbReference>
<dbReference type="EMBL" id="BTGD01000016">
    <property type="protein sequence ID" value="GMM57737.1"/>
    <property type="molecule type" value="Genomic_DNA"/>
</dbReference>
<dbReference type="PANTHER" id="PTHR28013">
    <property type="entry name" value="PROTEIN DCV1-RELATED"/>
    <property type="match status" value="1"/>
</dbReference>
<keyword evidence="2 5" id="KW-0812">Transmembrane</keyword>
<dbReference type="Pfam" id="PF06687">
    <property type="entry name" value="SUR7"/>
    <property type="match status" value="1"/>
</dbReference>
<comment type="caution">
    <text evidence="6">The sequence shown here is derived from an EMBL/GenBank/DDBJ whole genome shotgun (WGS) entry which is preliminary data.</text>
</comment>
<dbReference type="GO" id="GO:0005886">
    <property type="term" value="C:plasma membrane"/>
    <property type="evidence" value="ECO:0007669"/>
    <property type="project" value="InterPro"/>
</dbReference>